<evidence type="ECO:0000256" key="1">
    <source>
        <dbReference type="SAM" id="MobiDB-lite"/>
    </source>
</evidence>
<reference evidence="3" key="1">
    <citation type="submission" date="2023-03" db="EMBL/GenBank/DDBJ databases">
        <title>Chromosome-scale reference genome and RAD-based genetic map of yellow starthistle (Centaurea solstitialis) reveal putative structural variation and QTLs associated with invader traits.</title>
        <authorList>
            <person name="Reatini B."/>
            <person name="Cang F.A."/>
            <person name="Jiang Q."/>
            <person name="Mckibben M.T.W."/>
            <person name="Barker M.S."/>
            <person name="Rieseberg L.H."/>
            <person name="Dlugosch K.M."/>
        </authorList>
    </citation>
    <scope>NUCLEOTIDE SEQUENCE</scope>
    <source>
        <strain evidence="3">CAN-66</strain>
        <tissue evidence="3">Leaf</tissue>
    </source>
</reference>
<dbReference type="EMBL" id="JARYMX010000004">
    <property type="protein sequence ID" value="KAJ9553131.1"/>
    <property type="molecule type" value="Genomic_DNA"/>
</dbReference>
<dbReference type="AlphaFoldDB" id="A0AA38WLS9"/>
<dbReference type="InterPro" id="IPR036397">
    <property type="entry name" value="RNaseH_sf"/>
</dbReference>
<protein>
    <recommendedName>
        <fullName evidence="2">Integrase catalytic domain-containing protein</fullName>
    </recommendedName>
</protein>
<dbReference type="PROSITE" id="PS50994">
    <property type="entry name" value="INTEGRASE"/>
    <property type="match status" value="1"/>
</dbReference>
<evidence type="ECO:0000313" key="4">
    <source>
        <dbReference type="Proteomes" id="UP001172457"/>
    </source>
</evidence>
<dbReference type="GO" id="GO:0003676">
    <property type="term" value="F:nucleic acid binding"/>
    <property type="evidence" value="ECO:0007669"/>
    <property type="project" value="InterPro"/>
</dbReference>
<dbReference type="Pfam" id="PF00665">
    <property type="entry name" value="rve"/>
    <property type="match status" value="1"/>
</dbReference>
<gene>
    <name evidence="3" type="ORF">OSB04_017176</name>
</gene>
<dbReference type="SUPFAM" id="SSF53098">
    <property type="entry name" value="Ribonuclease H-like"/>
    <property type="match status" value="2"/>
</dbReference>
<dbReference type="PANTHER" id="PTHR48475">
    <property type="entry name" value="RIBONUCLEASE H"/>
    <property type="match status" value="1"/>
</dbReference>
<dbReference type="InterPro" id="IPR001584">
    <property type="entry name" value="Integrase_cat-core"/>
</dbReference>
<dbReference type="Gene3D" id="3.30.420.10">
    <property type="entry name" value="Ribonuclease H-like superfamily/Ribonuclease H"/>
    <property type="match status" value="2"/>
</dbReference>
<accession>A0AA38WLS9</accession>
<sequence length="535" mass="60660">MEKLLLGLMTAAKKLRHYFESHHIIVCDQLSTQDGASKTRTDRTSSKWSIYLSGFDIEFKPKTAIKSQVLADFVAEFSPGLEPTTCDEVVMISDNKPWILYLYSIRCEFKATNNEAEYEALIAGLDIALRLGAKQLHHDQLPEDKMEARRQGPKLQDIQFLKTNFIEDPRQDFSYDASQVRYKSIKFSKKCTTENVGIMQGAEVLLNESHDKVYYWPTLREDAITSMALHAMGDGYRGKITSSPRTKVYLLVSHRLLLEVDRSCCFLTGSDKEVISFIQKNIIYRFGVPAEIMCDNGSQFISDKTRTFCEKRGIKLITSTPRYPQSNGLAESSNKVIINSIRKRLKGAKGKWVEELPSVLWANLLPIEAQLPIARSRMYDQNAINLSYDLDAFEELREKALRTMAAQKGIVEKTLQIKDLRQQKVWKSHEVETPITSKVLRKTAQRYCESSRSNLTVQRDRSRLRDYRATKFLSIACPIASTNVKRGGDRATSTLRGASDRRGADMEGSLPKKAYYGSSVARAKRKAAPRGKSGS</sequence>
<comment type="caution">
    <text evidence="3">The sequence shown here is derived from an EMBL/GenBank/DDBJ whole genome shotgun (WGS) entry which is preliminary data.</text>
</comment>
<evidence type="ECO:0000313" key="3">
    <source>
        <dbReference type="EMBL" id="KAJ9553131.1"/>
    </source>
</evidence>
<dbReference type="InterPro" id="IPR012337">
    <property type="entry name" value="RNaseH-like_sf"/>
</dbReference>
<feature type="region of interest" description="Disordered" evidence="1">
    <location>
        <begin position="486"/>
        <end position="535"/>
    </location>
</feature>
<dbReference type="GO" id="GO:0015074">
    <property type="term" value="P:DNA integration"/>
    <property type="evidence" value="ECO:0007669"/>
    <property type="project" value="InterPro"/>
</dbReference>
<keyword evidence="4" id="KW-1185">Reference proteome</keyword>
<proteinExistence type="predicted"/>
<feature type="domain" description="Integrase catalytic" evidence="2">
    <location>
        <begin position="227"/>
        <end position="360"/>
    </location>
</feature>
<name>A0AA38WLS9_9ASTR</name>
<dbReference type="Proteomes" id="UP001172457">
    <property type="component" value="Chromosome 4"/>
</dbReference>
<evidence type="ECO:0000259" key="2">
    <source>
        <dbReference type="PROSITE" id="PS50994"/>
    </source>
</evidence>
<dbReference type="PANTHER" id="PTHR48475:SF2">
    <property type="entry name" value="RIBONUCLEASE H"/>
    <property type="match status" value="1"/>
</dbReference>
<organism evidence="3 4">
    <name type="scientific">Centaurea solstitialis</name>
    <name type="common">yellow star-thistle</name>
    <dbReference type="NCBI Taxonomy" id="347529"/>
    <lineage>
        <taxon>Eukaryota</taxon>
        <taxon>Viridiplantae</taxon>
        <taxon>Streptophyta</taxon>
        <taxon>Embryophyta</taxon>
        <taxon>Tracheophyta</taxon>
        <taxon>Spermatophyta</taxon>
        <taxon>Magnoliopsida</taxon>
        <taxon>eudicotyledons</taxon>
        <taxon>Gunneridae</taxon>
        <taxon>Pentapetalae</taxon>
        <taxon>asterids</taxon>
        <taxon>campanulids</taxon>
        <taxon>Asterales</taxon>
        <taxon>Asteraceae</taxon>
        <taxon>Carduoideae</taxon>
        <taxon>Cardueae</taxon>
        <taxon>Centaureinae</taxon>
        <taxon>Centaurea</taxon>
    </lineage>
</organism>